<dbReference type="InterPro" id="IPR011295">
    <property type="entry name" value="UbiH"/>
</dbReference>
<dbReference type="eggNOG" id="COG0654">
    <property type="taxonomic scope" value="Bacteria"/>
</dbReference>
<proteinExistence type="inferred from homology"/>
<comment type="cofactor">
    <cofactor evidence="1">
        <name>FAD</name>
        <dbReference type="ChEBI" id="CHEBI:57692"/>
    </cofactor>
</comment>
<dbReference type="GO" id="GO:0008681">
    <property type="term" value="F:2-octaprenyl-6-methoxyphenol hydroxylase activity"/>
    <property type="evidence" value="ECO:0007669"/>
    <property type="project" value="InterPro"/>
</dbReference>
<dbReference type="NCBIfam" id="NF004356">
    <property type="entry name" value="PRK05732.1"/>
    <property type="match status" value="1"/>
</dbReference>
<dbReference type="UniPathway" id="UPA00232"/>
<dbReference type="STRING" id="425104.Ssed_3677"/>
<dbReference type="PANTHER" id="PTHR43876">
    <property type="entry name" value="UBIQUINONE BIOSYNTHESIS MONOOXYGENASE COQ6, MITOCHONDRIAL"/>
    <property type="match status" value="1"/>
</dbReference>
<evidence type="ECO:0000256" key="1">
    <source>
        <dbReference type="ARBA" id="ARBA00001974"/>
    </source>
</evidence>
<name>A8FZK8_SHESH</name>
<dbReference type="InterPro" id="IPR018168">
    <property type="entry name" value="Ubi_Hdrlase_CS"/>
</dbReference>
<dbReference type="GO" id="GO:0071949">
    <property type="term" value="F:FAD binding"/>
    <property type="evidence" value="ECO:0007669"/>
    <property type="project" value="InterPro"/>
</dbReference>
<dbReference type="PANTHER" id="PTHR43876:SF8">
    <property type="entry name" value="2-OCTAPRENYL-6-METHOXYPHENOL HYDROXYLASE"/>
    <property type="match status" value="1"/>
</dbReference>
<dbReference type="NCBIfam" id="TIGR01984">
    <property type="entry name" value="UbiH"/>
    <property type="match status" value="1"/>
</dbReference>
<keyword evidence="6" id="KW-0560">Oxidoreductase</keyword>
<dbReference type="PRINTS" id="PR00420">
    <property type="entry name" value="RNGMNOXGNASE"/>
</dbReference>
<sequence length="415" mass="45714">MKAQTEQDTSQTINVVDVAIVGGAMAGATLALGLKALAKDLQRPLKIALIEAHRPDDNHPGFDARSIAVAHGSIFELNRLGIWPKIAHLGTPIENIHISDRGHFGMTELNADDFYLKYLGQVIELEPVGQVLFKQIADTDIELYCPAKLASVEAQTDAQLLTLDDGTQLSTSLLVAADGVNSKVRQAFKQPLEQVDFDQVALIANVETDTPHEQRAFERFTDSGPLAILPMSKSKGVNRVSLVWALRPDDAERLMSVSKDEFLAELQQAFGYRAGQFTGVGERHSYPLLLSHMPRPIYHRTVFIGNAAQTLHPIAGQGFNLGLRDLVSLLEVLKQTIESEASDELDFGSAQVTHKYLQSREADRSATMTNIEFLVRGFSNDYWPLVAGRSLALRLLSWLPPLKTPIARSAMGWRS</sequence>
<dbReference type="Proteomes" id="UP000002015">
    <property type="component" value="Chromosome"/>
</dbReference>
<dbReference type="KEGG" id="sse:Ssed_3677"/>
<dbReference type="PROSITE" id="PS01304">
    <property type="entry name" value="UBIH"/>
    <property type="match status" value="1"/>
</dbReference>
<accession>A8FZK8</accession>
<dbReference type="GO" id="GO:0006744">
    <property type="term" value="P:ubiquinone biosynthetic process"/>
    <property type="evidence" value="ECO:0007669"/>
    <property type="project" value="UniProtKB-UniPathway"/>
</dbReference>
<evidence type="ECO:0000256" key="6">
    <source>
        <dbReference type="ARBA" id="ARBA00023002"/>
    </source>
</evidence>
<protein>
    <submittedName>
        <fullName evidence="9">2-polyprenyl-6-methoxyphenol 4-hydroxylase</fullName>
    </submittedName>
</protein>
<keyword evidence="7" id="KW-0503">Monooxygenase</keyword>
<evidence type="ECO:0000256" key="3">
    <source>
        <dbReference type="ARBA" id="ARBA00005349"/>
    </source>
</evidence>
<dbReference type="InterPro" id="IPR051205">
    <property type="entry name" value="UbiH/COQ6_monooxygenase"/>
</dbReference>
<dbReference type="OrthoDB" id="9769565at2"/>
<dbReference type="InterPro" id="IPR010971">
    <property type="entry name" value="UbiH/COQ6"/>
</dbReference>
<gene>
    <name evidence="9" type="ordered locus">Ssed_3677</name>
</gene>
<evidence type="ECO:0000256" key="5">
    <source>
        <dbReference type="ARBA" id="ARBA00022827"/>
    </source>
</evidence>
<keyword evidence="5" id="KW-0274">FAD</keyword>
<dbReference type="Gene3D" id="3.50.50.60">
    <property type="entry name" value="FAD/NAD(P)-binding domain"/>
    <property type="match status" value="2"/>
</dbReference>
<dbReference type="NCBIfam" id="TIGR01988">
    <property type="entry name" value="Ubi-OHases"/>
    <property type="match status" value="1"/>
</dbReference>
<dbReference type="Pfam" id="PF01494">
    <property type="entry name" value="FAD_binding_3"/>
    <property type="match status" value="1"/>
</dbReference>
<reference evidence="9 10" key="1">
    <citation type="submission" date="2007-08" db="EMBL/GenBank/DDBJ databases">
        <title>Complete sequence of Shewanella sediminis HAW-EB3.</title>
        <authorList>
            <consortium name="US DOE Joint Genome Institute"/>
            <person name="Copeland A."/>
            <person name="Lucas S."/>
            <person name="Lapidus A."/>
            <person name="Barry K."/>
            <person name="Glavina del Rio T."/>
            <person name="Dalin E."/>
            <person name="Tice H."/>
            <person name="Pitluck S."/>
            <person name="Chertkov O."/>
            <person name="Brettin T."/>
            <person name="Bruce D."/>
            <person name="Detter J.C."/>
            <person name="Han C."/>
            <person name="Schmutz J."/>
            <person name="Larimer F."/>
            <person name="Land M."/>
            <person name="Hauser L."/>
            <person name="Kyrpides N."/>
            <person name="Kim E."/>
            <person name="Zhao J.-S."/>
            <person name="Richardson P."/>
        </authorList>
    </citation>
    <scope>NUCLEOTIDE SEQUENCE [LARGE SCALE GENOMIC DNA]</scope>
    <source>
        <strain evidence="9 10">HAW-EB3</strain>
    </source>
</reference>
<keyword evidence="4" id="KW-0285">Flavoprotein</keyword>
<evidence type="ECO:0000313" key="9">
    <source>
        <dbReference type="EMBL" id="ABV38281.1"/>
    </source>
</evidence>
<comment type="pathway">
    <text evidence="2">Cofactor biosynthesis; ubiquinone biosynthesis.</text>
</comment>
<comment type="similarity">
    <text evidence="3">Belongs to the UbiH/COQ6 family.</text>
</comment>
<feature type="domain" description="FAD-binding" evidence="8">
    <location>
        <begin position="16"/>
        <end position="345"/>
    </location>
</feature>
<dbReference type="SUPFAM" id="SSF51905">
    <property type="entry name" value="FAD/NAD(P)-binding domain"/>
    <property type="match status" value="1"/>
</dbReference>
<dbReference type="RefSeq" id="WP_012144011.1">
    <property type="nucleotide sequence ID" value="NC_009831.1"/>
</dbReference>
<evidence type="ECO:0000256" key="2">
    <source>
        <dbReference type="ARBA" id="ARBA00004749"/>
    </source>
</evidence>
<dbReference type="InterPro" id="IPR036188">
    <property type="entry name" value="FAD/NAD-bd_sf"/>
</dbReference>
<dbReference type="InterPro" id="IPR002938">
    <property type="entry name" value="FAD-bd"/>
</dbReference>
<evidence type="ECO:0000256" key="7">
    <source>
        <dbReference type="ARBA" id="ARBA00023033"/>
    </source>
</evidence>
<evidence type="ECO:0000256" key="4">
    <source>
        <dbReference type="ARBA" id="ARBA00022630"/>
    </source>
</evidence>
<organism evidence="9 10">
    <name type="scientific">Shewanella sediminis (strain HAW-EB3)</name>
    <dbReference type="NCBI Taxonomy" id="425104"/>
    <lineage>
        <taxon>Bacteria</taxon>
        <taxon>Pseudomonadati</taxon>
        <taxon>Pseudomonadota</taxon>
        <taxon>Gammaproteobacteria</taxon>
        <taxon>Alteromonadales</taxon>
        <taxon>Shewanellaceae</taxon>
        <taxon>Shewanella</taxon>
    </lineage>
</organism>
<dbReference type="HOGENOM" id="CLU_009665_8_1_6"/>
<evidence type="ECO:0000259" key="8">
    <source>
        <dbReference type="Pfam" id="PF01494"/>
    </source>
</evidence>
<evidence type="ECO:0000313" key="10">
    <source>
        <dbReference type="Proteomes" id="UP000002015"/>
    </source>
</evidence>
<dbReference type="EMBL" id="CP000821">
    <property type="protein sequence ID" value="ABV38281.1"/>
    <property type="molecule type" value="Genomic_DNA"/>
</dbReference>
<keyword evidence="10" id="KW-1185">Reference proteome</keyword>
<dbReference type="AlphaFoldDB" id="A8FZK8"/>